<keyword evidence="4" id="KW-1185">Reference proteome</keyword>
<evidence type="ECO:0000256" key="1">
    <source>
        <dbReference type="ARBA" id="ARBA00010954"/>
    </source>
</evidence>
<dbReference type="InterPro" id="IPR008862">
    <property type="entry name" value="Tcp11"/>
</dbReference>
<dbReference type="GO" id="GO:0007165">
    <property type="term" value="P:signal transduction"/>
    <property type="evidence" value="ECO:0007669"/>
    <property type="project" value="TreeGrafter"/>
</dbReference>
<feature type="region of interest" description="Disordered" evidence="2">
    <location>
        <begin position="952"/>
        <end position="976"/>
    </location>
</feature>
<proteinExistence type="inferred from homology"/>
<comment type="similarity">
    <text evidence="1">Belongs to the TCP11 family.</text>
</comment>
<feature type="region of interest" description="Disordered" evidence="2">
    <location>
        <begin position="602"/>
        <end position="670"/>
    </location>
</feature>
<feature type="region of interest" description="Disordered" evidence="2">
    <location>
        <begin position="68"/>
        <end position="94"/>
    </location>
</feature>
<dbReference type="Proteomes" id="UP000241394">
    <property type="component" value="Chromosome LG19"/>
</dbReference>
<dbReference type="AlphaFoldDB" id="A0A2R6Q6I2"/>
<evidence type="ECO:0000313" key="4">
    <source>
        <dbReference type="Proteomes" id="UP000241394"/>
    </source>
</evidence>
<organism evidence="3 4">
    <name type="scientific">Actinidia chinensis var. chinensis</name>
    <name type="common">Chinese soft-hair kiwi</name>
    <dbReference type="NCBI Taxonomy" id="1590841"/>
    <lineage>
        <taxon>Eukaryota</taxon>
        <taxon>Viridiplantae</taxon>
        <taxon>Streptophyta</taxon>
        <taxon>Embryophyta</taxon>
        <taxon>Tracheophyta</taxon>
        <taxon>Spermatophyta</taxon>
        <taxon>Magnoliopsida</taxon>
        <taxon>eudicotyledons</taxon>
        <taxon>Gunneridae</taxon>
        <taxon>Pentapetalae</taxon>
        <taxon>asterids</taxon>
        <taxon>Ericales</taxon>
        <taxon>Actinidiaceae</taxon>
        <taxon>Actinidia</taxon>
    </lineage>
</organism>
<dbReference type="InParanoid" id="A0A2R6Q6I2"/>
<dbReference type="EMBL" id="NKQK01000019">
    <property type="protein sequence ID" value="PSS02875.1"/>
    <property type="molecule type" value="Genomic_DNA"/>
</dbReference>
<dbReference type="STRING" id="1590841.A0A2R6Q6I2"/>
<dbReference type="Gramene" id="PSS02875">
    <property type="protein sequence ID" value="PSS02875"/>
    <property type="gene ID" value="CEY00_Acc21255"/>
</dbReference>
<evidence type="ECO:0000313" key="3">
    <source>
        <dbReference type="EMBL" id="PSS02875.1"/>
    </source>
</evidence>
<gene>
    <name evidence="3" type="ORF">CEY00_Acc21255</name>
</gene>
<dbReference type="OMA" id="EVEWNEH"/>
<dbReference type="Pfam" id="PF05794">
    <property type="entry name" value="Tcp11"/>
    <property type="match status" value="1"/>
</dbReference>
<accession>A0A2R6Q6I2</accession>
<name>A0A2R6Q6I2_ACTCC</name>
<dbReference type="PANTHER" id="PTHR12832:SF11">
    <property type="entry name" value="LD23868P"/>
    <property type="match status" value="1"/>
</dbReference>
<reference evidence="4" key="2">
    <citation type="journal article" date="2018" name="BMC Genomics">
        <title>A manually annotated Actinidia chinensis var. chinensis (kiwifruit) genome highlights the challenges associated with draft genomes and gene prediction in plants.</title>
        <authorList>
            <person name="Pilkington S.M."/>
            <person name="Crowhurst R."/>
            <person name="Hilario E."/>
            <person name="Nardozza S."/>
            <person name="Fraser L."/>
            <person name="Peng Y."/>
            <person name="Gunaseelan K."/>
            <person name="Simpson R."/>
            <person name="Tahir J."/>
            <person name="Deroles S.C."/>
            <person name="Templeton K."/>
            <person name="Luo Z."/>
            <person name="Davy M."/>
            <person name="Cheng C."/>
            <person name="McNeilage M."/>
            <person name="Scaglione D."/>
            <person name="Liu Y."/>
            <person name="Zhang Q."/>
            <person name="Datson P."/>
            <person name="De Silva N."/>
            <person name="Gardiner S.E."/>
            <person name="Bassett H."/>
            <person name="Chagne D."/>
            <person name="McCallum J."/>
            <person name="Dzierzon H."/>
            <person name="Deng C."/>
            <person name="Wang Y.Y."/>
            <person name="Barron L."/>
            <person name="Manako K."/>
            <person name="Bowen J."/>
            <person name="Foster T.M."/>
            <person name="Erridge Z.A."/>
            <person name="Tiffin H."/>
            <person name="Waite C.N."/>
            <person name="Davies K.M."/>
            <person name="Grierson E.P."/>
            <person name="Laing W.A."/>
            <person name="Kirk R."/>
            <person name="Chen X."/>
            <person name="Wood M."/>
            <person name="Montefiori M."/>
            <person name="Brummell D.A."/>
            <person name="Schwinn K.E."/>
            <person name="Catanach A."/>
            <person name="Fullerton C."/>
            <person name="Li D."/>
            <person name="Meiyalaghan S."/>
            <person name="Nieuwenhuizen N."/>
            <person name="Read N."/>
            <person name="Prakash R."/>
            <person name="Hunter D."/>
            <person name="Zhang H."/>
            <person name="McKenzie M."/>
            <person name="Knabel M."/>
            <person name="Harris A."/>
            <person name="Allan A.C."/>
            <person name="Gleave A."/>
            <person name="Chen A."/>
            <person name="Janssen B.J."/>
            <person name="Plunkett B."/>
            <person name="Ampomah-Dwamena C."/>
            <person name="Voogd C."/>
            <person name="Leif D."/>
            <person name="Lafferty D."/>
            <person name="Souleyre E.J.F."/>
            <person name="Varkonyi-Gasic E."/>
            <person name="Gambi F."/>
            <person name="Hanley J."/>
            <person name="Yao J.L."/>
            <person name="Cheung J."/>
            <person name="David K.M."/>
            <person name="Warren B."/>
            <person name="Marsh K."/>
            <person name="Snowden K.C."/>
            <person name="Lin-Wang K."/>
            <person name="Brian L."/>
            <person name="Martinez-Sanchez M."/>
            <person name="Wang M."/>
            <person name="Ileperuma N."/>
            <person name="Macnee N."/>
            <person name="Campin R."/>
            <person name="McAtee P."/>
            <person name="Drummond R.S.M."/>
            <person name="Espley R.V."/>
            <person name="Ireland H.S."/>
            <person name="Wu R."/>
            <person name="Atkinson R.G."/>
            <person name="Karunairetnam S."/>
            <person name="Bulley S."/>
            <person name="Chunkath S."/>
            <person name="Hanley Z."/>
            <person name="Storey R."/>
            <person name="Thrimawithana A.H."/>
            <person name="Thomson S."/>
            <person name="David C."/>
            <person name="Testolin R."/>
            <person name="Huang H."/>
            <person name="Hellens R.P."/>
            <person name="Schaffer R.J."/>
        </authorList>
    </citation>
    <scope>NUCLEOTIDE SEQUENCE [LARGE SCALE GENOMIC DNA]</scope>
    <source>
        <strain evidence="4">cv. Red5</strain>
    </source>
</reference>
<comment type="caution">
    <text evidence="3">The sequence shown here is derived from an EMBL/GenBank/DDBJ whole genome shotgun (WGS) entry which is preliminary data.</text>
</comment>
<feature type="region of interest" description="Disordered" evidence="2">
    <location>
        <begin position="19"/>
        <end position="52"/>
    </location>
</feature>
<dbReference type="FunCoup" id="A0A2R6Q6I2">
    <property type="interactions" value="392"/>
</dbReference>
<reference evidence="3 4" key="1">
    <citation type="submission" date="2017-07" db="EMBL/GenBank/DDBJ databases">
        <title>An improved, manually edited Actinidia chinensis var. chinensis (kiwifruit) genome highlights the challenges associated with draft genomes and gene prediction in plants.</title>
        <authorList>
            <person name="Pilkington S."/>
            <person name="Crowhurst R."/>
            <person name="Hilario E."/>
            <person name="Nardozza S."/>
            <person name="Fraser L."/>
            <person name="Peng Y."/>
            <person name="Gunaseelan K."/>
            <person name="Simpson R."/>
            <person name="Tahir J."/>
            <person name="Deroles S."/>
            <person name="Templeton K."/>
            <person name="Luo Z."/>
            <person name="Davy M."/>
            <person name="Cheng C."/>
            <person name="Mcneilage M."/>
            <person name="Scaglione D."/>
            <person name="Liu Y."/>
            <person name="Zhang Q."/>
            <person name="Datson P."/>
            <person name="De Silva N."/>
            <person name="Gardiner S."/>
            <person name="Bassett H."/>
            <person name="Chagne D."/>
            <person name="Mccallum J."/>
            <person name="Dzierzon H."/>
            <person name="Deng C."/>
            <person name="Wang Y.-Y."/>
            <person name="Barron N."/>
            <person name="Manako K."/>
            <person name="Bowen J."/>
            <person name="Foster T."/>
            <person name="Erridge Z."/>
            <person name="Tiffin H."/>
            <person name="Waite C."/>
            <person name="Davies K."/>
            <person name="Grierson E."/>
            <person name="Laing W."/>
            <person name="Kirk R."/>
            <person name="Chen X."/>
            <person name="Wood M."/>
            <person name="Montefiori M."/>
            <person name="Brummell D."/>
            <person name="Schwinn K."/>
            <person name="Catanach A."/>
            <person name="Fullerton C."/>
            <person name="Li D."/>
            <person name="Meiyalaghan S."/>
            <person name="Nieuwenhuizen N."/>
            <person name="Read N."/>
            <person name="Prakash R."/>
            <person name="Hunter D."/>
            <person name="Zhang H."/>
            <person name="Mckenzie M."/>
            <person name="Knabel M."/>
            <person name="Harris A."/>
            <person name="Allan A."/>
            <person name="Chen A."/>
            <person name="Janssen B."/>
            <person name="Plunkett B."/>
            <person name="Dwamena C."/>
            <person name="Voogd C."/>
            <person name="Leif D."/>
            <person name="Lafferty D."/>
            <person name="Souleyre E."/>
            <person name="Varkonyi-Gasic E."/>
            <person name="Gambi F."/>
            <person name="Hanley J."/>
            <person name="Yao J.-L."/>
            <person name="Cheung J."/>
            <person name="David K."/>
            <person name="Warren B."/>
            <person name="Marsh K."/>
            <person name="Snowden K."/>
            <person name="Lin-Wang K."/>
            <person name="Brian L."/>
            <person name="Martinez-Sanchez M."/>
            <person name="Wang M."/>
            <person name="Ileperuma N."/>
            <person name="Macnee N."/>
            <person name="Campin R."/>
            <person name="Mcatee P."/>
            <person name="Drummond R."/>
            <person name="Espley R."/>
            <person name="Ireland H."/>
            <person name="Wu R."/>
            <person name="Atkinson R."/>
            <person name="Karunairetnam S."/>
            <person name="Bulley S."/>
            <person name="Chunkath S."/>
            <person name="Hanley Z."/>
            <person name="Storey R."/>
            <person name="Thrimawithana A."/>
            <person name="Thomson S."/>
            <person name="David C."/>
            <person name="Testolin R."/>
        </authorList>
    </citation>
    <scope>NUCLEOTIDE SEQUENCE [LARGE SCALE GENOMIC DNA]</scope>
    <source>
        <strain evidence="4">cv. Red5</strain>
        <tissue evidence="3">Young leaf</tissue>
    </source>
</reference>
<sequence>MAVGVDSLEGGRVAGVAMEFPASNETTSQPRMPRRLRRRLLESKASPSTVEEIEAKLRNADLRRKKFYENLSSKARPKPRSPSRSSSSEDDLGQRLEAKLQAAEQKRLNILAKAQLRLAKLDELRQAAKTEVEIRFKKERAELGTKVESRVRQAEANRMLILKAYSQRRATQKERTSQSLLRRMARENKYKERVRTAIFQKRAAAEKKRLGLLEAEKKRAHARLLQVRKVAKSVSYQREIERRKMKDKLESRLQRAKRQRAEYLSQRRRLHSSVSLNWNKMHKQADHLSRKLARCWRRFLKLNKTTLTLAKAFDALNVKERLVKSMPFEQFALLIESPATLQTVKSLLDRLESRYKLSKLVAAPANSSSWDDIDHLLNRVASPKRRRTPRKSTQIKDIKRPASIREVAKSPVKLSRYQVRVVLCAYMVLGHPDAVFSGQGERESALAKSAEKFVREFELLIKIILDGSIQISDEVSDLAHARRLTFRSQLTAFDAAWCSYLNSFVMWKVKDAESLEDDLVRAACQLELSMIQTCKMTSNGESGALTHDMKAVREQVTQDQKLLREKVHHLSGDAGIERMECALSDTRLKYFRAMENGNPVRSPIVHIPSPSSANSAAGPSVSDSDRRGKAIEGNWGPNSVVRSLFQDDPRSPPKEVGSSASSSSLDHQLRNSGEKFTMENELIVNEVLHEQHHTFADSLNVNAEDQSSIKAKIKEAVEKAFWDGITDAMKRDEPKYDRIVEMMREVRDEICEIAPQSWKEEIFEVINLDILIQVLNSGKQLDMDYLGKILEFALTTLQKLSAPDTEDELKVAHLSMLKELTEICQAGNDSNHSHIIALIKGLRFVLEQIQALKLEISKARIKIMEPLLKGPAGLDYLRNAFANRYGPPSNSSTALPLTMGWLSSVLDSKDQEWHEHINALSELTRTNEISSQRLLPLTALRTGGSVSGKISGSPLITVPSSGKNATNTTDNKHPECKGENVDLLVRLGLLKLVSGVSGLTQETLPETLKLNLTRLRAVQAQLQKIIVISTSILVLRQTLLSEQMVRNPADMDHKVSSCVKQLSELLDSVEDAGIKEIIEMLGTFAEGNGSSSDTQKLQSRKNLMARLLTKSLQDGDPVFARVSRAVHLAARGVVLGGRGPSGRALAETALLQVGAAALLDSVVESATTLLIAACVSCNVHGPWYAHLVGKM</sequence>
<dbReference type="PANTHER" id="PTHR12832">
    <property type="entry name" value="TESTIS-SPECIFIC PROTEIN PBS13 T-COMPLEX 11"/>
    <property type="match status" value="1"/>
</dbReference>
<evidence type="ECO:0000256" key="2">
    <source>
        <dbReference type="SAM" id="MobiDB-lite"/>
    </source>
</evidence>
<feature type="compositionally biased region" description="Polar residues" evidence="2">
    <location>
        <begin position="958"/>
        <end position="969"/>
    </location>
</feature>
<dbReference type="OrthoDB" id="276323at2759"/>
<feature type="compositionally biased region" description="Low complexity" evidence="2">
    <location>
        <begin position="608"/>
        <end position="622"/>
    </location>
</feature>
<protein>
    <submittedName>
        <fullName evidence="3">Inner centromere protein like</fullName>
    </submittedName>
</protein>